<organism evidence="2 3">
    <name type="scientific">Popillia japonica</name>
    <name type="common">Japanese beetle</name>
    <dbReference type="NCBI Taxonomy" id="7064"/>
    <lineage>
        <taxon>Eukaryota</taxon>
        <taxon>Metazoa</taxon>
        <taxon>Ecdysozoa</taxon>
        <taxon>Arthropoda</taxon>
        <taxon>Hexapoda</taxon>
        <taxon>Insecta</taxon>
        <taxon>Pterygota</taxon>
        <taxon>Neoptera</taxon>
        <taxon>Endopterygota</taxon>
        <taxon>Coleoptera</taxon>
        <taxon>Polyphaga</taxon>
        <taxon>Scarabaeiformia</taxon>
        <taxon>Scarabaeidae</taxon>
        <taxon>Rutelinae</taxon>
        <taxon>Popillia</taxon>
    </lineage>
</organism>
<protein>
    <submittedName>
        <fullName evidence="2">Alcohol dehydrogenase transcription factor Myb/SANT-like</fullName>
    </submittedName>
</protein>
<keyword evidence="3" id="KW-1185">Reference proteome</keyword>
<dbReference type="Proteomes" id="UP001458880">
    <property type="component" value="Unassembled WGS sequence"/>
</dbReference>
<reference evidence="2 3" key="1">
    <citation type="journal article" date="2024" name="BMC Genomics">
        <title>De novo assembly and annotation of Popillia japonica's genome with initial clues to its potential as an invasive pest.</title>
        <authorList>
            <person name="Cucini C."/>
            <person name="Boschi S."/>
            <person name="Funari R."/>
            <person name="Cardaioli E."/>
            <person name="Iannotti N."/>
            <person name="Marturano G."/>
            <person name="Paoli F."/>
            <person name="Bruttini M."/>
            <person name="Carapelli A."/>
            <person name="Frati F."/>
            <person name="Nardi F."/>
        </authorList>
    </citation>
    <scope>NUCLEOTIDE SEQUENCE [LARGE SCALE GENOMIC DNA]</scope>
    <source>
        <strain evidence="2">DMR45628</strain>
    </source>
</reference>
<evidence type="ECO:0000313" key="2">
    <source>
        <dbReference type="EMBL" id="KAK9738826.1"/>
    </source>
</evidence>
<comment type="caution">
    <text evidence="2">The sequence shown here is derived from an EMBL/GenBank/DDBJ whole genome shotgun (WGS) entry which is preliminary data.</text>
</comment>
<sequence>MNHVTLRQLHQLIFEIRKHPFLYDETHPDHKNKERHSITWDLLAAIVYKDIWDSLSNAVKGKKAKQLQSCVTPKDYEFLVEMDRCAKTLAQGTEMTTNAACSSQNNSIAGYMEPPSKNVEEKKTILVDREEALFLEYLLPEYNTLSSSNKREALYQCHCAIKKLREESVKVESEFPVNIKLELPTLKLKDEKCITVLDSDDEK</sequence>
<proteinExistence type="predicted"/>
<feature type="domain" description="MADF" evidence="1">
    <location>
        <begin position="12"/>
        <end position="48"/>
    </location>
</feature>
<name>A0AAW1LY73_POPJA</name>
<evidence type="ECO:0000313" key="3">
    <source>
        <dbReference type="Proteomes" id="UP001458880"/>
    </source>
</evidence>
<evidence type="ECO:0000259" key="1">
    <source>
        <dbReference type="Pfam" id="PF10545"/>
    </source>
</evidence>
<accession>A0AAW1LY73</accession>
<gene>
    <name evidence="2" type="ORF">QE152_g9562</name>
</gene>
<dbReference type="InterPro" id="IPR006578">
    <property type="entry name" value="MADF-dom"/>
</dbReference>
<dbReference type="AlphaFoldDB" id="A0AAW1LY73"/>
<dbReference type="Pfam" id="PF10545">
    <property type="entry name" value="MADF_DNA_bdg"/>
    <property type="match status" value="1"/>
</dbReference>
<dbReference type="EMBL" id="JASPKY010000082">
    <property type="protein sequence ID" value="KAK9738826.1"/>
    <property type="molecule type" value="Genomic_DNA"/>
</dbReference>